<evidence type="ECO:0000313" key="2">
    <source>
        <dbReference type="EMBL" id="MBB3976286.1"/>
    </source>
</evidence>
<evidence type="ECO:0000313" key="3">
    <source>
        <dbReference type="Proteomes" id="UP000574761"/>
    </source>
</evidence>
<dbReference type="GO" id="GO:0005829">
    <property type="term" value="C:cytosol"/>
    <property type="evidence" value="ECO:0007669"/>
    <property type="project" value="TreeGrafter"/>
</dbReference>
<dbReference type="PANTHER" id="PTHR11735:SF11">
    <property type="entry name" value="TRNA THREONYLCARBAMOYLADENOSINE BIOSYNTHESIS PROTEIN TSAB"/>
    <property type="match status" value="1"/>
</dbReference>
<dbReference type="AlphaFoldDB" id="A0A7W6D7Y9"/>
<dbReference type="GO" id="GO:0002949">
    <property type="term" value="P:tRNA threonylcarbamoyladenosine modification"/>
    <property type="evidence" value="ECO:0007669"/>
    <property type="project" value="InterPro"/>
</dbReference>
<dbReference type="InterPro" id="IPR022496">
    <property type="entry name" value="T6A_TsaB"/>
</dbReference>
<dbReference type="InterPro" id="IPR043129">
    <property type="entry name" value="ATPase_NBD"/>
</dbReference>
<name>A0A7W6D7Y9_9HYPH</name>
<dbReference type="Pfam" id="PF00814">
    <property type="entry name" value="TsaD"/>
    <property type="match status" value="1"/>
</dbReference>
<accession>A0A7W6D7Y9</accession>
<dbReference type="Gene3D" id="3.30.420.40">
    <property type="match status" value="2"/>
</dbReference>
<proteinExistence type="predicted"/>
<gene>
    <name evidence="2" type="ORF">GGQ64_001475</name>
</gene>
<dbReference type="SUPFAM" id="SSF53067">
    <property type="entry name" value="Actin-like ATPase domain"/>
    <property type="match status" value="1"/>
</dbReference>
<evidence type="ECO:0000259" key="1">
    <source>
        <dbReference type="Pfam" id="PF00814"/>
    </source>
</evidence>
<sequence length="220" mass="22066">MILLAIDTSGSGCFAAIHDSDRNVTLGIAGEEIGRGHAERLMDFIDVALERAGVELSAVERIAVTIGPGSFTGIRVGVAAARGLSLALGVPAVGVSTLAAIAAAHLSGHPATPVFAAIDAKRGEAYCQAFAADGSAITEPLILPLEEARSAADASRGAVIGSAAPLLAGTTGESEPPRPIPIEVVARLGVLADPVADKPKPLYLRGPGAKPQAGFAIARA</sequence>
<dbReference type="PANTHER" id="PTHR11735">
    <property type="entry name" value="TRNA N6-ADENOSINE THREONYLCARBAMOYLTRANSFERASE"/>
    <property type="match status" value="1"/>
</dbReference>
<protein>
    <submittedName>
        <fullName evidence="2">tRNA threonylcarbamoyl adenosine modification protein YeaZ</fullName>
    </submittedName>
</protein>
<feature type="domain" description="Gcp-like" evidence="1">
    <location>
        <begin position="26"/>
        <end position="130"/>
    </location>
</feature>
<dbReference type="InterPro" id="IPR000905">
    <property type="entry name" value="Gcp-like_dom"/>
</dbReference>
<dbReference type="CDD" id="cd24032">
    <property type="entry name" value="ASKHA_NBD_TsaB"/>
    <property type="match status" value="1"/>
</dbReference>
<keyword evidence="3" id="KW-1185">Reference proteome</keyword>
<dbReference type="Proteomes" id="UP000574761">
    <property type="component" value="Unassembled WGS sequence"/>
</dbReference>
<comment type="caution">
    <text evidence="2">The sequence shown here is derived from an EMBL/GenBank/DDBJ whole genome shotgun (WGS) entry which is preliminary data.</text>
</comment>
<reference evidence="2 3" key="1">
    <citation type="submission" date="2020-08" db="EMBL/GenBank/DDBJ databases">
        <title>Genomic Encyclopedia of Type Strains, Phase IV (KMG-IV): sequencing the most valuable type-strain genomes for metagenomic binning, comparative biology and taxonomic classification.</title>
        <authorList>
            <person name="Goeker M."/>
        </authorList>
    </citation>
    <scope>NUCLEOTIDE SEQUENCE [LARGE SCALE GENOMIC DNA]</scope>
    <source>
        <strain evidence="2 3">DSM 100211</strain>
    </source>
</reference>
<dbReference type="EMBL" id="JACIEE010000003">
    <property type="protein sequence ID" value="MBB3976286.1"/>
    <property type="molecule type" value="Genomic_DNA"/>
</dbReference>
<dbReference type="NCBIfam" id="TIGR03725">
    <property type="entry name" value="T6A_YeaZ"/>
    <property type="match status" value="1"/>
</dbReference>
<dbReference type="RefSeq" id="WP_183801398.1">
    <property type="nucleotide sequence ID" value="NZ_JACIEE010000003.1"/>
</dbReference>
<organism evidence="2 3">
    <name type="scientific">Mycoplana azooxidifex</name>
    <dbReference type="NCBI Taxonomy" id="1636188"/>
    <lineage>
        <taxon>Bacteria</taxon>
        <taxon>Pseudomonadati</taxon>
        <taxon>Pseudomonadota</taxon>
        <taxon>Alphaproteobacteria</taxon>
        <taxon>Hyphomicrobiales</taxon>
        <taxon>Rhizobiaceae</taxon>
        <taxon>Mycoplana</taxon>
    </lineage>
</organism>